<protein>
    <recommendedName>
        <fullName evidence="3">Acriflavin resistance protein</fullName>
    </recommendedName>
</protein>
<dbReference type="GO" id="GO:0042910">
    <property type="term" value="F:xenobiotic transmembrane transporter activity"/>
    <property type="evidence" value="ECO:0007669"/>
    <property type="project" value="TreeGrafter"/>
</dbReference>
<dbReference type="EMBL" id="BARV01006121">
    <property type="protein sequence ID" value="GAI08325.1"/>
    <property type="molecule type" value="Genomic_DNA"/>
</dbReference>
<dbReference type="SUPFAM" id="SSF82714">
    <property type="entry name" value="Multidrug efflux transporter AcrB TolC docking domain, DN and DC subdomains"/>
    <property type="match status" value="1"/>
</dbReference>
<dbReference type="InterPro" id="IPR027463">
    <property type="entry name" value="AcrB_DN_DC_subdom"/>
</dbReference>
<evidence type="ECO:0000256" key="1">
    <source>
        <dbReference type="SAM" id="Phobius"/>
    </source>
</evidence>
<dbReference type="PANTHER" id="PTHR32063">
    <property type="match status" value="1"/>
</dbReference>
<dbReference type="GO" id="GO:0005886">
    <property type="term" value="C:plasma membrane"/>
    <property type="evidence" value="ECO:0007669"/>
    <property type="project" value="TreeGrafter"/>
</dbReference>
<dbReference type="Pfam" id="PF00873">
    <property type="entry name" value="ACR_tran"/>
    <property type="match status" value="1"/>
</dbReference>
<keyword evidence="1" id="KW-0472">Membrane</keyword>
<sequence length="371" mass="40767">MSLSRIAIRRPIATFMVFLAVLVLGGFSLTRIAIDLYPDITFPVIMVMTNYEGAAPVEVEKMVTEPLEKMVSTVNNIKEVSSVSSDGNSVIIMNFDWGTNMDEAANNVRENISLVKGALPEGADDPLTFKFDPSLMPLMVLSLSGDQDLVQLRHLADEDIRYELEQLEGVASVEVAGGKEREIQVQVDRSRLASVGLSLTQLAGTLRAENFNLPGGYLESGEKEFFVRTMGEFTQVSQIEKVVIATKGGVPIYLGDVAQVRDTFKERRSEVRINGKQGIILVVRKQSGTNTVRVADGVHEKLTQIEKDLPQDVEVGTVFDTSSFIKDSIFQLEQVAILGAIIAIIIIFLPVTKNILQNNDGTVHQHPHPQG</sequence>
<evidence type="ECO:0000313" key="2">
    <source>
        <dbReference type="EMBL" id="GAI08325.1"/>
    </source>
</evidence>
<reference evidence="2" key="1">
    <citation type="journal article" date="2014" name="Front. Microbiol.">
        <title>High frequency of phylogenetically diverse reductive dehalogenase-homologous genes in deep subseafloor sedimentary metagenomes.</title>
        <authorList>
            <person name="Kawai M."/>
            <person name="Futagami T."/>
            <person name="Toyoda A."/>
            <person name="Takaki Y."/>
            <person name="Nishi S."/>
            <person name="Hori S."/>
            <person name="Arai W."/>
            <person name="Tsubouchi T."/>
            <person name="Morono Y."/>
            <person name="Uchiyama I."/>
            <person name="Ito T."/>
            <person name="Fujiyama A."/>
            <person name="Inagaki F."/>
            <person name="Takami H."/>
        </authorList>
    </citation>
    <scope>NUCLEOTIDE SEQUENCE</scope>
    <source>
        <strain evidence="2">Expedition CK06-06</strain>
    </source>
</reference>
<feature type="transmembrane region" description="Helical" evidence="1">
    <location>
        <begin position="12"/>
        <end position="34"/>
    </location>
</feature>
<keyword evidence="1" id="KW-1133">Transmembrane helix</keyword>
<dbReference type="Gene3D" id="3.30.70.1430">
    <property type="entry name" value="Multidrug efflux transporter AcrB pore domain"/>
    <property type="match status" value="1"/>
</dbReference>
<comment type="caution">
    <text evidence="2">The sequence shown here is derived from an EMBL/GenBank/DDBJ whole genome shotgun (WGS) entry which is preliminary data.</text>
</comment>
<name>X1M0W0_9ZZZZ</name>
<keyword evidence="1" id="KW-0812">Transmembrane</keyword>
<evidence type="ECO:0008006" key="3">
    <source>
        <dbReference type="Google" id="ProtNLM"/>
    </source>
</evidence>
<dbReference type="Gene3D" id="3.30.2090.10">
    <property type="entry name" value="Multidrug efflux transporter AcrB TolC docking domain, DN and DC subdomains"/>
    <property type="match status" value="1"/>
</dbReference>
<organism evidence="2">
    <name type="scientific">marine sediment metagenome</name>
    <dbReference type="NCBI Taxonomy" id="412755"/>
    <lineage>
        <taxon>unclassified sequences</taxon>
        <taxon>metagenomes</taxon>
        <taxon>ecological metagenomes</taxon>
    </lineage>
</organism>
<dbReference type="InterPro" id="IPR001036">
    <property type="entry name" value="Acrflvin-R"/>
</dbReference>
<dbReference type="PRINTS" id="PR00702">
    <property type="entry name" value="ACRIFLAVINRP"/>
</dbReference>
<feature type="transmembrane region" description="Helical" evidence="1">
    <location>
        <begin position="335"/>
        <end position="352"/>
    </location>
</feature>
<proteinExistence type="predicted"/>
<dbReference type="PANTHER" id="PTHR32063:SF0">
    <property type="entry name" value="SWARMING MOTILITY PROTEIN SWRC"/>
    <property type="match status" value="1"/>
</dbReference>
<accession>X1M0W0</accession>
<dbReference type="SUPFAM" id="SSF82693">
    <property type="entry name" value="Multidrug efflux transporter AcrB pore domain, PN1, PN2, PC1 and PC2 subdomains"/>
    <property type="match status" value="2"/>
</dbReference>
<dbReference type="AlphaFoldDB" id="X1M0W0"/>
<gene>
    <name evidence="2" type="ORF">S06H3_12515</name>
</gene>